<feature type="compositionally biased region" description="Low complexity" evidence="1">
    <location>
        <begin position="422"/>
        <end position="441"/>
    </location>
</feature>
<evidence type="ECO:0000313" key="3">
    <source>
        <dbReference type="Proteomes" id="UP001186944"/>
    </source>
</evidence>
<feature type="region of interest" description="Disordered" evidence="1">
    <location>
        <begin position="496"/>
        <end position="552"/>
    </location>
</feature>
<feature type="compositionally biased region" description="Basic and acidic residues" evidence="1">
    <location>
        <begin position="610"/>
        <end position="637"/>
    </location>
</feature>
<feature type="region of interest" description="Disordered" evidence="1">
    <location>
        <begin position="373"/>
        <end position="442"/>
    </location>
</feature>
<comment type="caution">
    <text evidence="2">The sequence shown here is derived from an EMBL/GenBank/DDBJ whole genome shotgun (WGS) entry which is preliminary data.</text>
</comment>
<accession>A0AA88XMQ8</accession>
<evidence type="ECO:0000313" key="2">
    <source>
        <dbReference type="EMBL" id="KAK3088714.1"/>
    </source>
</evidence>
<feature type="region of interest" description="Disordered" evidence="1">
    <location>
        <begin position="599"/>
        <end position="637"/>
    </location>
</feature>
<gene>
    <name evidence="2" type="ORF">FSP39_022909</name>
</gene>
<feature type="compositionally biased region" description="Basic and acidic residues" evidence="1">
    <location>
        <begin position="497"/>
        <end position="507"/>
    </location>
</feature>
<feature type="region of interest" description="Disordered" evidence="1">
    <location>
        <begin position="21"/>
        <end position="122"/>
    </location>
</feature>
<feature type="compositionally biased region" description="Polar residues" evidence="1">
    <location>
        <begin position="21"/>
        <end position="33"/>
    </location>
</feature>
<feature type="compositionally biased region" description="Low complexity" evidence="1">
    <location>
        <begin position="382"/>
        <end position="399"/>
    </location>
</feature>
<feature type="compositionally biased region" description="Low complexity" evidence="1">
    <location>
        <begin position="239"/>
        <end position="276"/>
    </location>
</feature>
<feature type="compositionally biased region" description="Polar residues" evidence="1">
    <location>
        <begin position="93"/>
        <end position="105"/>
    </location>
</feature>
<dbReference type="AlphaFoldDB" id="A0AA88XMQ8"/>
<keyword evidence="3" id="KW-1185">Reference proteome</keyword>
<feature type="compositionally biased region" description="Polar residues" evidence="1">
    <location>
        <begin position="112"/>
        <end position="122"/>
    </location>
</feature>
<dbReference type="Proteomes" id="UP001186944">
    <property type="component" value="Unassembled WGS sequence"/>
</dbReference>
<feature type="compositionally biased region" description="Polar residues" evidence="1">
    <location>
        <begin position="42"/>
        <end position="61"/>
    </location>
</feature>
<sequence length="795" mass="86861">MQMDKMNHKLRHLITILHITSDQGGKNSNSTSRGIPVFIGNWQGSPNKQNNQGVKWNSQTKGPPLGWFEGSGPRSAPVKHSSQSGSAPIRRSSPPQNGTNSNQNIRPGPSGNGRNSGAPWNNPNANQGYWYMNSGPYQYNGPPWNWNNGPGPNGPPGNWNTQGQNGPPSNRNNGSGQNRPTNWIGPGPNGPPGNWNTQGQNSPPSNRNDGPSQNGPPSNMKGPTNNWNTQGQGGPSGPPYNWNNFGPGNNGPGPNTNWNGPPGQNTNWNGPPGPPMGWNGPYGPNMNWNGPPGPNNWNGPPGGFGPNPAFMSHHMGQSPAGVGIALLDHDLPDGLDDRFQRMQAAQAMRQMGVDIGPPPPFIMPPVPLPVMLPGQGQPPPWIQGQGQQQRQNQFSGSSQNTTTGRVGWPLRPSSRAGFWTGSSQNNTNQNTTTSSTTSKTSVMPTPTLAEFQHKSNSNVSFNTQRPSYNFNYPYGNWNSGVYNPIGYRNWQSFQRPDVPDHLEDKPPRKTTSSTDVRLPDASFGGKRFSSAPPKIPNLTSNMRNAERENTGQTLPRERIQGLTKSSSIQIWPSRTPSPRRRDFYDQRIRHVERVLGVRNEIRGGGGGGGVEREPEPEKKSDGDHETEREIDKEEGAKNIDPRIVRRVLDVIKQQSGSDGVSLDSVISGLNDQGYKFKMKYRYEGSVPAPAWVDRLGNIKAGPTSSPSNTEVTTPIQANVTAPSTVRGDDVTDSSSETASSDPFNLEISPTSTSETKILRYTRFQHFNHLRAHLEEIRILNGDRQLHRVEQDHHVP</sequence>
<feature type="region of interest" description="Disordered" evidence="1">
    <location>
        <begin position="723"/>
        <end position="748"/>
    </location>
</feature>
<name>A0AA88XMQ8_PINIB</name>
<organism evidence="2 3">
    <name type="scientific">Pinctada imbricata</name>
    <name type="common">Atlantic pearl-oyster</name>
    <name type="synonym">Pinctada martensii</name>
    <dbReference type="NCBI Taxonomy" id="66713"/>
    <lineage>
        <taxon>Eukaryota</taxon>
        <taxon>Metazoa</taxon>
        <taxon>Spiralia</taxon>
        <taxon>Lophotrochozoa</taxon>
        <taxon>Mollusca</taxon>
        <taxon>Bivalvia</taxon>
        <taxon>Autobranchia</taxon>
        <taxon>Pteriomorphia</taxon>
        <taxon>Pterioida</taxon>
        <taxon>Pterioidea</taxon>
        <taxon>Pteriidae</taxon>
        <taxon>Pinctada</taxon>
    </lineage>
</organism>
<feature type="compositionally biased region" description="Polar residues" evidence="1">
    <location>
        <begin position="202"/>
        <end position="230"/>
    </location>
</feature>
<feature type="region of interest" description="Disordered" evidence="1">
    <location>
        <begin position="143"/>
        <end position="276"/>
    </location>
</feature>
<reference evidence="2" key="1">
    <citation type="submission" date="2019-08" db="EMBL/GenBank/DDBJ databases">
        <title>The improved chromosome-level genome for the pearl oyster Pinctada fucata martensii using PacBio sequencing and Hi-C.</title>
        <authorList>
            <person name="Zheng Z."/>
        </authorList>
    </citation>
    <scope>NUCLEOTIDE SEQUENCE</scope>
    <source>
        <strain evidence="2">ZZ-2019</strain>
        <tissue evidence="2">Adductor muscle</tissue>
    </source>
</reference>
<dbReference type="EMBL" id="VSWD01000011">
    <property type="protein sequence ID" value="KAK3088714.1"/>
    <property type="molecule type" value="Genomic_DNA"/>
</dbReference>
<proteinExistence type="predicted"/>
<protein>
    <submittedName>
        <fullName evidence="2">Uncharacterized protein</fullName>
    </submittedName>
</protein>
<evidence type="ECO:0000256" key="1">
    <source>
        <dbReference type="SAM" id="MobiDB-lite"/>
    </source>
</evidence>
<feature type="compositionally biased region" description="Low complexity" evidence="1">
    <location>
        <begin position="143"/>
        <end position="201"/>
    </location>
</feature>
<feature type="compositionally biased region" description="Polar residues" evidence="1">
    <location>
        <begin position="732"/>
        <end position="748"/>
    </location>
</feature>